<evidence type="ECO:0000313" key="4">
    <source>
        <dbReference type="EMBL" id="QMW23576.1"/>
    </source>
</evidence>
<dbReference type="InterPro" id="IPR020904">
    <property type="entry name" value="Sc_DH/Rdtase_CS"/>
</dbReference>
<dbReference type="SUPFAM" id="SSF51735">
    <property type="entry name" value="NAD(P)-binding Rossmann-fold domains"/>
    <property type="match status" value="1"/>
</dbReference>
<dbReference type="InterPro" id="IPR036291">
    <property type="entry name" value="NAD(P)-bd_dom_sf"/>
</dbReference>
<evidence type="ECO:0000313" key="5">
    <source>
        <dbReference type="Proteomes" id="UP000515292"/>
    </source>
</evidence>
<dbReference type="PANTHER" id="PTHR44252:SF3">
    <property type="entry name" value="D-ERYTHRULOSE REDUCTASE-RELATED"/>
    <property type="match status" value="1"/>
</dbReference>
<comment type="subunit">
    <text evidence="2">Homotetramer.</text>
</comment>
<dbReference type="GO" id="GO:0004090">
    <property type="term" value="F:carbonyl reductase (NADPH) activity"/>
    <property type="evidence" value="ECO:0007669"/>
    <property type="project" value="TreeGrafter"/>
</dbReference>
<dbReference type="GO" id="GO:0006006">
    <property type="term" value="P:glucose metabolic process"/>
    <property type="evidence" value="ECO:0007669"/>
    <property type="project" value="TreeGrafter"/>
</dbReference>
<evidence type="ECO:0000256" key="3">
    <source>
        <dbReference type="ARBA" id="ARBA00022857"/>
    </source>
</evidence>
<proteinExistence type="inferred from homology"/>
<keyword evidence="3" id="KW-0521">NADP</keyword>
<accession>A0A7G5IJN4</accession>
<dbReference type="KEGG" id="sand:H3309_03505"/>
<gene>
    <name evidence="4" type="ORF">H3309_03505</name>
</gene>
<dbReference type="AlphaFoldDB" id="A0A7G5IJN4"/>
<sequence length="250" mass="25728">MTADATRHFSVDLQGRVAVVTGASRGLGAAIVRLLAHCGATVHAVARGAEELAALAADSANIRPWVADAADAGFHAALAAMEVDLLVNNAGTNAPMPMADVPDDVLDRVMGLNLRAAYLVAQAAVRSMLRHGRGGAIVNITSQMGHVGSPGRTVYCMTKHGLEGLTKAMAVELAPNGIRVNSVAPTFIETPLTAPMLADPAFRAFVTEMIPLGRIGKPEDVAAAVAYLLSDAAGMVTGTSLLVDGGWTAR</sequence>
<keyword evidence="5" id="KW-1185">Reference proteome</keyword>
<dbReference type="GO" id="GO:0050038">
    <property type="term" value="F:L-xylulose reductase (NADPH) activity"/>
    <property type="evidence" value="ECO:0007669"/>
    <property type="project" value="TreeGrafter"/>
</dbReference>
<reference evidence="4 5" key="1">
    <citation type="submission" date="2020-07" db="EMBL/GenBank/DDBJ databases">
        <title>Complete genome sequence for Sandaracinobacter sp. M6.</title>
        <authorList>
            <person name="Tang Y."/>
            <person name="Liu Q."/>
            <person name="Guo Z."/>
            <person name="Lei P."/>
            <person name="Huang B."/>
        </authorList>
    </citation>
    <scope>NUCLEOTIDE SEQUENCE [LARGE SCALE GENOMIC DNA]</scope>
    <source>
        <strain evidence="4 5">M6</strain>
    </source>
</reference>
<evidence type="ECO:0000256" key="1">
    <source>
        <dbReference type="ARBA" id="ARBA00006484"/>
    </source>
</evidence>
<dbReference type="FunFam" id="3.40.50.720:FF:000084">
    <property type="entry name" value="Short-chain dehydrogenase reductase"/>
    <property type="match status" value="1"/>
</dbReference>
<dbReference type="PROSITE" id="PS00061">
    <property type="entry name" value="ADH_SHORT"/>
    <property type="match status" value="1"/>
</dbReference>
<comment type="similarity">
    <text evidence="1">Belongs to the short-chain dehydrogenases/reductases (SDR) family.</text>
</comment>
<organism evidence="4 5">
    <name type="scientific">Sandaracinobacteroides saxicola</name>
    <dbReference type="NCBI Taxonomy" id="2759707"/>
    <lineage>
        <taxon>Bacteria</taxon>
        <taxon>Pseudomonadati</taxon>
        <taxon>Pseudomonadota</taxon>
        <taxon>Alphaproteobacteria</taxon>
        <taxon>Sphingomonadales</taxon>
        <taxon>Sphingosinicellaceae</taxon>
        <taxon>Sandaracinobacteroides</taxon>
    </lineage>
</organism>
<dbReference type="PANTHER" id="PTHR44252">
    <property type="entry name" value="D-ERYTHRULOSE REDUCTASE"/>
    <property type="match status" value="1"/>
</dbReference>
<dbReference type="InterPro" id="IPR051737">
    <property type="entry name" value="L-xylulose/Carbonyl_redctase"/>
</dbReference>
<name>A0A7G5IJN4_9SPHN</name>
<dbReference type="EMBL" id="CP059851">
    <property type="protein sequence ID" value="QMW23576.1"/>
    <property type="molecule type" value="Genomic_DNA"/>
</dbReference>
<dbReference type="InterPro" id="IPR002347">
    <property type="entry name" value="SDR_fam"/>
</dbReference>
<dbReference type="Gene3D" id="3.40.50.720">
    <property type="entry name" value="NAD(P)-binding Rossmann-like Domain"/>
    <property type="match status" value="1"/>
</dbReference>
<dbReference type="Pfam" id="PF13561">
    <property type="entry name" value="adh_short_C2"/>
    <property type="match status" value="1"/>
</dbReference>
<dbReference type="PRINTS" id="PR00080">
    <property type="entry name" value="SDRFAMILY"/>
</dbReference>
<dbReference type="RefSeq" id="WP_182297399.1">
    <property type="nucleotide sequence ID" value="NZ_CP059851.1"/>
</dbReference>
<protein>
    <submittedName>
        <fullName evidence="4">SDR family oxidoreductase</fullName>
    </submittedName>
</protein>
<dbReference type="CDD" id="cd05233">
    <property type="entry name" value="SDR_c"/>
    <property type="match status" value="1"/>
</dbReference>
<dbReference type="GO" id="GO:0005997">
    <property type="term" value="P:xylulose metabolic process"/>
    <property type="evidence" value="ECO:0007669"/>
    <property type="project" value="TreeGrafter"/>
</dbReference>
<dbReference type="Proteomes" id="UP000515292">
    <property type="component" value="Chromosome"/>
</dbReference>
<evidence type="ECO:0000256" key="2">
    <source>
        <dbReference type="ARBA" id="ARBA00011881"/>
    </source>
</evidence>
<dbReference type="PRINTS" id="PR00081">
    <property type="entry name" value="GDHRDH"/>
</dbReference>